<dbReference type="OrthoDB" id="824947at2759"/>
<dbReference type="eggNOG" id="ENOG502S88C">
    <property type="taxonomic scope" value="Eukaryota"/>
</dbReference>
<keyword evidence="1" id="KW-0862">Zinc</keyword>
<organism evidence="4 5">
    <name type="scientific">Capsella rubella</name>
    <dbReference type="NCBI Taxonomy" id="81985"/>
    <lineage>
        <taxon>Eukaryota</taxon>
        <taxon>Viridiplantae</taxon>
        <taxon>Streptophyta</taxon>
        <taxon>Embryophyta</taxon>
        <taxon>Tracheophyta</taxon>
        <taxon>Spermatophyta</taxon>
        <taxon>Magnoliopsida</taxon>
        <taxon>eudicotyledons</taxon>
        <taxon>Gunneridae</taxon>
        <taxon>Pentapetalae</taxon>
        <taxon>rosids</taxon>
        <taxon>malvids</taxon>
        <taxon>Brassicales</taxon>
        <taxon>Brassicaceae</taxon>
        <taxon>Camelineae</taxon>
        <taxon>Capsella</taxon>
    </lineage>
</organism>
<accession>R0I006</accession>
<dbReference type="GO" id="GO:0008270">
    <property type="term" value="F:zinc ion binding"/>
    <property type="evidence" value="ECO:0007669"/>
    <property type="project" value="UniProtKB-KW"/>
</dbReference>
<dbReference type="STRING" id="81985.R0I006"/>
<evidence type="ECO:0000259" key="3">
    <source>
        <dbReference type="PROSITE" id="PS50157"/>
    </source>
</evidence>
<keyword evidence="1" id="KW-0479">Metal-binding</keyword>
<evidence type="ECO:0000313" key="5">
    <source>
        <dbReference type="Proteomes" id="UP000029121"/>
    </source>
</evidence>
<protein>
    <recommendedName>
        <fullName evidence="3">C2H2-type domain-containing protein</fullName>
    </recommendedName>
</protein>
<evidence type="ECO:0000313" key="4">
    <source>
        <dbReference type="EMBL" id="EOA29678.1"/>
    </source>
</evidence>
<gene>
    <name evidence="4" type="ORF">CARUB_v10015875mg</name>
</gene>
<feature type="compositionally biased region" description="Acidic residues" evidence="2">
    <location>
        <begin position="222"/>
        <end position="231"/>
    </location>
</feature>
<name>R0I006_9BRAS</name>
<keyword evidence="1" id="KW-0863">Zinc-finger</keyword>
<evidence type="ECO:0000256" key="1">
    <source>
        <dbReference type="PROSITE-ProRule" id="PRU00042"/>
    </source>
</evidence>
<keyword evidence="5" id="KW-1185">Reference proteome</keyword>
<dbReference type="KEGG" id="crb:17892574"/>
<dbReference type="AlphaFoldDB" id="R0I006"/>
<feature type="region of interest" description="Disordered" evidence="2">
    <location>
        <begin position="217"/>
        <end position="237"/>
    </location>
</feature>
<evidence type="ECO:0000256" key="2">
    <source>
        <dbReference type="SAM" id="MobiDB-lite"/>
    </source>
</evidence>
<dbReference type="SMART" id="SM00355">
    <property type="entry name" value="ZnF_C2H2"/>
    <property type="match status" value="1"/>
</dbReference>
<dbReference type="PROSITE" id="PS00028">
    <property type="entry name" value="ZINC_FINGER_C2H2_1"/>
    <property type="match status" value="1"/>
</dbReference>
<feature type="compositionally biased region" description="Basic and acidic residues" evidence="2">
    <location>
        <begin position="270"/>
        <end position="282"/>
    </location>
</feature>
<reference evidence="5" key="1">
    <citation type="journal article" date="2013" name="Nat. Genet.">
        <title>The Capsella rubella genome and the genomic consequences of rapid mating system evolution.</title>
        <authorList>
            <person name="Slotte T."/>
            <person name="Hazzouri K.M."/>
            <person name="Agren J.A."/>
            <person name="Koenig D."/>
            <person name="Maumus F."/>
            <person name="Guo Y.L."/>
            <person name="Steige K."/>
            <person name="Platts A.E."/>
            <person name="Escobar J.S."/>
            <person name="Newman L.K."/>
            <person name="Wang W."/>
            <person name="Mandakova T."/>
            <person name="Vello E."/>
            <person name="Smith L.M."/>
            <person name="Henz S.R."/>
            <person name="Steffen J."/>
            <person name="Takuno S."/>
            <person name="Brandvain Y."/>
            <person name="Coop G."/>
            <person name="Andolfatto P."/>
            <person name="Hu T.T."/>
            <person name="Blanchette M."/>
            <person name="Clark R.M."/>
            <person name="Quesneville H."/>
            <person name="Nordborg M."/>
            <person name="Gaut B.S."/>
            <person name="Lysak M.A."/>
            <person name="Jenkins J."/>
            <person name="Grimwood J."/>
            <person name="Chapman J."/>
            <person name="Prochnik S."/>
            <person name="Shu S."/>
            <person name="Rokhsar D."/>
            <person name="Schmutz J."/>
            <person name="Weigel D."/>
            <person name="Wright S.I."/>
        </authorList>
    </citation>
    <scope>NUCLEOTIDE SEQUENCE [LARGE SCALE GENOMIC DNA]</scope>
    <source>
        <strain evidence="5">cv. Monte Gargano</strain>
    </source>
</reference>
<dbReference type="Proteomes" id="UP000029121">
    <property type="component" value="Unassembled WGS sequence"/>
</dbReference>
<feature type="region of interest" description="Disordered" evidence="2">
    <location>
        <begin position="267"/>
        <end position="301"/>
    </location>
</feature>
<dbReference type="EMBL" id="KB870807">
    <property type="protein sequence ID" value="EOA29678.1"/>
    <property type="molecule type" value="Genomic_DNA"/>
</dbReference>
<dbReference type="PROSITE" id="PS50157">
    <property type="entry name" value="ZINC_FINGER_C2H2_2"/>
    <property type="match status" value="1"/>
</dbReference>
<sequence length="301" mass="35114">MSFPNNFNFHGDNTNNHCSFPNQMNPNSRMVRSMFTTSDHTNHGDLYSPSPFTSFQNSHVSSSSFELQNSHVSSSSFGFHNSHVKNHMMSDNYFSVKNHSQLTQISFTQTTTNRYTAIIPTSALDTIQYGIERDQRAMHSKTDIWNPIFPPPHIFDKHRGILNPEPFDFIFPRQDSAHHLERSFMSSTHNHDQHILQDGRFLKKIWKPSNLYEKTIKHNETEEKDNNDDDPYDGRTHSLPYEKYGPYTCPKCNGVFDTSQKFAAHMSSHYKTETKEEREQRLRAKNKRKYCKLTQESHGKS</sequence>
<proteinExistence type="predicted"/>
<dbReference type="InterPro" id="IPR013087">
    <property type="entry name" value="Znf_C2H2_type"/>
</dbReference>
<feature type="domain" description="C2H2-type" evidence="3">
    <location>
        <begin position="247"/>
        <end position="274"/>
    </location>
</feature>